<sequence>MDKKVVTGICSLLVLSACKPAEEHPGKAIWEETCKVCHSVGLAGSPKFGDVKAWSKRIARGKESLYQHALEGWGDMPAKGGNPALSDEQVKLAVDYMVANSSE</sequence>
<evidence type="ECO:0000256" key="4">
    <source>
        <dbReference type="ARBA" id="ARBA00022982"/>
    </source>
</evidence>
<evidence type="ECO:0000256" key="1">
    <source>
        <dbReference type="ARBA" id="ARBA00022448"/>
    </source>
</evidence>
<dbReference type="InterPro" id="IPR009056">
    <property type="entry name" value="Cyt_c-like_dom"/>
</dbReference>
<evidence type="ECO:0000313" key="9">
    <source>
        <dbReference type="Proteomes" id="UP001595478"/>
    </source>
</evidence>
<evidence type="ECO:0000256" key="2">
    <source>
        <dbReference type="ARBA" id="ARBA00022617"/>
    </source>
</evidence>
<keyword evidence="5 6" id="KW-0408">Iron</keyword>
<name>A0ABV7FLD3_9ALTE</name>
<keyword evidence="3 6" id="KW-0479">Metal-binding</keyword>
<dbReference type="PROSITE" id="PS51007">
    <property type="entry name" value="CYTC"/>
    <property type="match status" value="1"/>
</dbReference>
<keyword evidence="9" id="KW-1185">Reference proteome</keyword>
<dbReference type="PANTHER" id="PTHR40942:SF4">
    <property type="entry name" value="CYTOCHROME C5"/>
    <property type="match status" value="1"/>
</dbReference>
<evidence type="ECO:0000259" key="7">
    <source>
        <dbReference type="PROSITE" id="PS51007"/>
    </source>
</evidence>
<evidence type="ECO:0000256" key="5">
    <source>
        <dbReference type="ARBA" id="ARBA00023004"/>
    </source>
</evidence>
<gene>
    <name evidence="8" type="ORF">ACFOHL_00900</name>
</gene>
<feature type="domain" description="Cytochrome c" evidence="7">
    <location>
        <begin position="21"/>
        <end position="101"/>
    </location>
</feature>
<dbReference type="InterPro" id="IPR036909">
    <property type="entry name" value="Cyt_c-like_dom_sf"/>
</dbReference>
<accession>A0ABV7FLD3</accession>
<proteinExistence type="predicted"/>
<dbReference type="Pfam" id="PF13442">
    <property type="entry name" value="Cytochrome_CBB3"/>
    <property type="match status" value="1"/>
</dbReference>
<dbReference type="RefSeq" id="WP_376918316.1">
    <property type="nucleotide sequence ID" value="NZ_JBHRSW010000004.1"/>
</dbReference>
<dbReference type="SUPFAM" id="SSF46626">
    <property type="entry name" value="Cytochrome c"/>
    <property type="match status" value="1"/>
</dbReference>
<reference evidence="9" key="1">
    <citation type="journal article" date="2019" name="Int. J. Syst. Evol. Microbiol.">
        <title>The Global Catalogue of Microorganisms (GCM) 10K type strain sequencing project: providing services to taxonomists for standard genome sequencing and annotation.</title>
        <authorList>
            <consortium name="The Broad Institute Genomics Platform"/>
            <consortium name="The Broad Institute Genome Sequencing Center for Infectious Disease"/>
            <person name="Wu L."/>
            <person name="Ma J."/>
        </authorList>
    </citation>
    <scope>NUCLEOTIDE SEQUENCE [LARGE SCALE GENOMIC DNA]</scope>
    <source>
        <strain evidence="9">KCTC 52473</strain>
    </source>
</reference>
<dbReference type="PROSITE" id="PS51257">
    <property type="entry name" value="PROKAR_LIPOPROTEIN"/>
    <property type="match status" value="1"/>
</dbReference>
<dbReference type="InterPro" id="IPR002323">
    <property type="entry name" value="Cyt_CIE"/>
</dbReference>
<dbReference type="PANTHER" id="PTHR40942">
    <property type="match status" value="1"/>
</dbReference>
<dbReference type="Proteomes" id="UP001595478">
    <property type="component" value="Unassembled WGS sequence"/>
</dbReference>
<comment type="caution">
    <text evidence="8">The sequence shown here is derived from an EMBL/GenBank/DDBJ whole genome shotgun (WGS) entry which is preliminary data.</text>
</comment>
<dbReference type="EMBL" id="JBHRSW010000004">
    <property type="protein sequence ID" value="MFC3120174.1"/>
    <property type="molecule type" value="Genomic_DNA"/>
</dbReference>
<evidence type="ECO:0000256" key="6">
    <source>
        <dbReference type="PROSITE-ProRule" id="PRU00433"/>
    </source>
</evidence>
<evidence type="ECO:0000313" key="8">
    <source>
        <dbReference type="EMBL" id="MFC3120174.1"/>
    </source>
</evidence>
<protein>
    <submittedName>
        <fullName evidence="8">C-type cytochrome</fullName>
    </submittedName>
</protein>
<keyword evidence="1" id="KW-0813">Transport</keyword>
<dbReference type="Gene3D" id="1.10.760.10">
    <property type="entry name" value="Cytochrome c-like domain"/>
    <property type="match status" value="1"/>
</dbReference>
<organism evidence="8 9">
    <name type="scientific">Agaribacter flavus</name>
    <dbReference type="NCBI Taxonomy" id="1902781"/>
    <lineage>
        <taxon>Bacteria</taxon>
        <taxon>Pseudomonadati</taxon>
        <taxon>Pseudomonadota</taxon>
        <taxon>Gammaproteobacteria</taxon>
        <taxon>Alteromonadales</taxon>
        <taxon>Alteromonadaceae</taxon>
        <taxon>Agaribacter</taxon>
    </lineage>
</organism>
<keyword evidence="2 6" id="KW-0349">Heme</keyword>
<dbReference type="PRINTS" id="PR00607">
    <property type="entry name" value="CYTCHROMECIE"/>
</dbReference>
<evidence type="ECO:0000256" key="3">
    <source>
        <dbReference type="ARBA" id="ARBA00022723"/>
    </source>
</evidence>
<keyword evidence="4" id="KW-0249">Electron transport</keyword>